<reference evidence="2" key="2">
    <citation type="submission" date="2020-10" db="EMBL/GenBank/DDBJ databases">
        <authorList>
            <person name="Cooper E.A."/>
            <person name="Brenton Z.W."/>
            <person name="Flinn B.S."/>
            <person name="Jenkins J."/>
            <person name="Shu S."/>
            <person name="Flowers D."/>
            <person name="Luo F."/>
            <person name="Wang Y."/>
            <person name="Xia P."/>
            <person name="Barry K."/>
            <person name="Daum C."/>
            <person name="Lipzen A."/>
            <person name="Yoshinaga Y."/>
            <person name="Schmutz J."/>
            <person name="Saski C."/>
            <person name="Vermerris W."/>
            <person name="Kresovich S."/>
        </authorList>
    </citation>
    <scope>NUCLEOTIDE SEQUENCE</scope>
</reference>
<dbReference type="Proteomes" id="UP000807115">
    <property type="component" value="Chromosome 10"/>
</dbReference>
<name>A0A921U1K4_SORBI</name>
<dbReference type="EMBL" id="CM027689">
    <property type="protein sequence ID" value="KAG0514794.1"/>
    <property type="molecule type" value="Genomic_DNA"/>
</dbReference>
<feature type="compositionally biased region" description="Basic and acidic residues" evidence="1">
    <location>
        <begin position="1"/>
        <end position="18"/>
    </location>
</feature>
<sequence>MDRTNGSDGTPSRREVHGSSHSFICRRQSCNSASEKQKQHFEERERERHHASEREKRGEEERATRCSPRCAGPLGARWAAAAAAASPPPPRPLPPVRDLVAENEEAWVAALVQREVRAQMLAEEERRITRDRRTCAFMLGRTAQANLLC</sequence>
<evidence type="ECO:0000256" key="1">
    <source>
        <dbReference type="SAM" id="MobiDB-lite"/>
    </source>
</evidence>
<evidence type="ECO:0000313" key="2">
    <source>
        <dbReference type="EMBL" id="KAG0514794.1"/>
    </source>
</evidence>
<accession>A0A921U1K4</accession>
<proteinExistence type="predicted"/>
<evidence type="ECO:0000313" key="3">
    <source>
        <dbReference type="Proteomes" id="UP000807115"/>
    </source>
</evidence>
<reference evidence="2" key="1">
    <citation type="journal article" date="2019" name="BMC Genomics">
        <title>A new reference genome for Sorghum bicolor reveals high levels of sequence similarity between sweet and grain genotypes: implications for the genetics of sugar metabolism.</title>
        <authorList>
            <person name="Cooper E.A."/>
            <person name="Brenton Z.W."/>
            <person name="Flinn B.S."/>
            <person name="Jenkins J."/>
            <person name="Shu S."/>
            <person name="Flowers D."/>
            <person name="Luo F."/>
            <person name="Wang Y."/>
            <person name="Xia P."/>
            <person name="Barry K."/>
            <person name="Daum C."/>
            <person name="Lipzen A."/>
            <person name="Yoshinaga Y."/>
            <person name="Schmutz J."/>
            <person name="Saski C."/>
            <person name="Vermerris W."/>
            <person name="Kresovich S."/>
        </authorList>
    </citation>
    <scope>NUCLEOTIDE SEQUENCE</scope>
</reference>
<feature type="region of interest" description="Disordered" evidence="1">
    <location>
        <begin position="1"/>
        <end position="70"/>
    </location>
</feature>
<dbReference type="AlphaFoldDB" id="A0A921U1K4"/>
<protein>
    <submittedName>
        <fullName evidence="2">Uncharacterized protein</fullName>
    </submittedName>
</protein>
<feature type="compositionally biased region" description="Basic and acidic residues" evidence="1">
    <location>
        <begin position="35"/>
        <end position="64"/>
    </location>
</feature>
<organism evidence="2 3">
    <name type="scientific">Sorghum bicolor</name>
    <name type="common">Sorghum</name>
    <name type="synonym">Sorghum vulgare</name>
    <dbReference type="NCBI Taxonomy" id="4558"/>
    <lineage>
        <taxon>Eukaryota</taxon>
        <taxon>Viridiplantae</taxon>
        <taxon>Streptophyta</taxon>
        <taxon>Embryophyta</taxon>
        <taxon>Tracheophyta</taxon>
        <taxon>Spermatophyta</taxon>
        <taxon>Magnoliopsida</taxon>
        <taxon>Liliopsida</taxon>
        <taxon>Poales</taxon>
        <taxon>Poaceae</taxon>
        <taxon>PACMAD clade</taxon>
        <taxon>Panicoideae</taxon>
        <taxon>Andropogonodae</taxon>
        <taxon>Andropogoneae</taxon>
        <taxon>Sorghinae</taxon>
        <taxon>Sorghum</taxon>
    </lineage>
</organism>
<gene>
    <name evidence="2" type="ORF">BDA96_10G224100</name>
</gene>
<comment type="caution">
    <text evidence="2">The sequence shown here is derived from an EMBL/GenBank/DDBJ whole genome shotgun (WGS) entry which is preliminary data.</text>
</comment>